<comment type="caution">
    <text evidence="2">The sequence shown here is derived from an EMBL/GenBank/DDBJ whole genome shotgun (WGS) entry which is preliminary data.</text>
</comment>
<dbReference type="SUPFAM" id="SSF54593">
    <property type="entry name" value="Glyoxalase/Bleomycin resistance protein/Dihydroxybiphenyl dioxygenase"/>
    <property type="match status" value="2"/>
</dbReference>
<evidence type="ECO:0000313" key="3">
    <source>
        <dbReference type="Proteomes" id="UP000192813"/>
    </source>
</evidence>
<dbReference type="EMBL" id="NBTM02000001">
    <property type="protein sequence ID" value="PNL91488.1"/>
    <property type="molecule type" value="Genomic_DNA"/>
</dbReference>
<sequence length="289" mass="32313">MEKQFFNDVTISTVTYRVKNLNKMKRYYNEVIGLEILKDEETEGIVELGFKGQDAPQLILDGKADYKLITGPKNGLFHTAWLLPSRAALGDVLYRMLLNQTQLSGASDHSYSEALYLQDPEDNGVEIYADRTADQWTHGPNGGVTGVTEPMDAEDVLASRSSDEPQSFFAEGTIIGHLHLSSVKVEDFFGFLTDEMVLEEQMGFTNNVHFTSYSDYHHHIAVNAWDAEAMVPYAEDQTGLAAYTLTYHNQELYNNIVAKLKANGRVVAEEANHVTAKDANGVIVYVDFK</sequence>
<dbReference type="Proteomes" id="UP000192813">
    <property type="component" value="Unassembled WGS sequence"/>
</dbReference>
<proteinExistence type="predicted"/>
<dbReference type="InterPro" id="IPR037523">
    <property type="entry name" value="VOC_core"/>
</dbReference>
<dbReference type="PROSITE" id="PS51819">
    <property type="entry name" value="VOC"/>
    <property type="match status" value="1"/>
</dbReference>
<dbReference type="RefSeq" id="WP_083068498.1">
    <property type="nucleotide sequence ID" value="NZ_NBTM02000001.1"/>
</dbReference>
<dbReference type="Pfam" id="PF00903">
    <property type="entry name" value="Glyoxalase"/>
    <property type="match status" value="1"/>
</dbReference>
<dbReference type="PANTHER" id="PTHR43279:SF1">
    <property type="entry name" value="CATECHOL-2,3-DIOXYGENASE"/>
    <property type="match status" value="1"/>
</dbReference>
<protein>
    <recommendedName>
        <fullName evidence="1">VOC domain-containing protein</fullName>
    </recommendedName>
</protein>
<accession>A0A2J9PMC2</accession>
<feature type="domain" description="VOC" evidence="1">
    <location>
        <begin position="10"/>
        <end position="130"/>
    </location>
</feature>
<dbReference type="Gene3D" id="3.10.180.10">
    <property type="entry name" value="2,3-Dihydroxybiphenyl 1,2-Dioxygenase, domain 1"/>
    <property type="match status" value="1"/>
</dbReference>
<dbReference type="PANTHER" id="PTHR43279">
    <property type="entry name" value="CATECHOL-2,3-DIOXYGENASE"/>
    <property type="match status" value="1"/>
</dbReference>
<dbReference type="InterPro" id="IPR029068">
    <property type="entry name" value="Glyas_Bleomycin-R_OHBP_Dase"/>
</dbReference>
<organism evidence="2 3">
    <name type="scientific">Aerococcus viridans</name>
    <dbReference type="NCBI Taxonomy" id="1377"/>
    <lineage>
        <taxon>Bacteria</taxon>
        <taxon>Bacillati</taxon>
        <taxon>Bacillota</taxon>
        <taxon>Bacilli</taxon>
        <taxon>Lactobacillales</taxon>
        <taxon>Aerococcaceae</taxon>
        <taxon>Aerococcus</taxon>
    </lineage>
</organism>
<reference evidence="3" key="1">
    <citation type="submission" date="2017-12" db="EMBL/GenBank/DDBJ databases">
        <title>FDA dAtabase for Regulatory Grade micrObial Sequences (FDA-ARGOS): Supporting development and validation of Infectious Disease Dx tests.</title>
        <authorList>
            <person name="Hoffmann M."/>
            <person name="Allard M."/>
            <person name="Evans P."/>
            <person name="Brown E."/>
            <person name="Tallon L."/>
            <person name="Sadzewicz L."/>
            <person name="Sengamalay N."/>
            <person name="Ott S."/>
            <person name="Godinez A."/>
            <person name="Nagaraj S."/>
            <person name="Vavikolanu K."/>
            <person name="Aluvathingal J."/>
            <person name="Nadendla S."/>
            <person name="Sichtig H."/>
        </authorList>
    </citation>
    <scope>NUCLEOTIDE SEQUENCE [LARGE SCALE GENOMIC DNA]</scope>
    <source>
        <strain evidence="3">FDAARGOS_249</strain>
    </source>
</reference>
<dbReference type="AlphaFoldDB" id="A0A2J9PMC2"/>
<evidence type="ECO:0000313" key="2">
    <source>
        <dbReference type="EMBL" id="PNL91488.1"/>
    </source>
</evidence>
<name>A0A2J9PMC2_9LACT</name>
<gene>
    <name evidence="2" type="ORF">A6J77_004330</name>
</gene>
<dbReference type="InterPro" id="IPR004360">
    <property type="entry name" value="Glyas_Fos-R_dOase_dom"/>
</dbReference>
<evidence type="ECO:0000259" key="1">
    <source>
        <dbReference type="PROSITE" id="PS51819"/>
    </source>
</evidence>